<gene>
    <name evidence="1" type="primary">AGH</name>
    <name evidence="1" type="ORF">Anas_04275</name>
</gene>
<dbReference type="AlphaFoldDB" id="A0A5N5ST00"/>
<protein>
    <submittedName>
        <fullName evidence="1">Androgenic gland hormone</fullName>
    </submittedName>
</protein>
<evidence type="ECO:0000313" key="2">
    <source>
        <dbReference type="Proteomes" id="UP000326759"/>
    </source>
</evidence>
<accession>A0A5N5ST00</accession>
<dbReference type="Pfam" id="PF17558">
    <property type="entry name" value="AGH"/>
    <property type="match status" value="1"/>
</dbReference>
<dbReference type="Proteomes" id="UP000326759">
    <property type="component" value="Unassembled WGS sequence"/>
</dbReference>
<dbReference type="OrthoDB" id="10287200at2759"/>
<keyword evidence="2" id="KW-1185">Reference proteome</keyword>
<reference evidence="1 2" key="1">
    <citation type="journal article" date="2019" name="PLoS Biol.">
        <title>Sex chromosomes control vertical transmission of feminizing Wolbachia symbionts in an isopod.</title>
        <authorList>
            <person name="Becking T."/>
            <person name="Chebbi M.A."/>
            <person name="Giraud I."/>
            <person name="Moumen B."/>
            <person name="Laverre T."/>
            <person name="Caubet Y."/>
            <person name="Peccoud J."/>
            <person name="Gilbert C."/>
            <person name="Cordaux R."/>
        </authorList>
    </citation>
    <scope>NUCLEOTIDE SEQUENCE [LARGE SCALE GENOMIC DNA]</scope>
    <source>
        <strain evidence="1">ANa2</strain>
        <tissue evidence="1">Whole body excluding digestive tract and cuticle</tissue>
    </source>
</reference>
<dbReference type="InterPro" id="IPR020382">
    <property type="entry name" value="AGH"/>
</dbReference>
<name>A0A5N5ST00_9CRUS</name>
<proteinExistence type="predicted"/>
<evidence type="ECO:0000313" key="1">
    <source>
        <dbReference type="EMBL" id="KAB7497038.1"/>
    </source>
</evidence>
<comment type="caution">
    <text evidence="1">The sequence shown here is derived from an EMBL/GenBank/DDBJ whole genome shotgun (WGS) entry which is preliminary data.</text>
</comment>
<organism evidence="1 2">
    <name type="scientific">Armadillidium nasatum</name>
    <dbReference type="NCBI Taxonomy" id="96803"/>
    <lineage>
        <taxon>Eukaryota</taxon>
        <taxon>Metazoa</taxon>
        <taxon>Ecdysozoa</taxon>
        <taxon>Arthropoda</taxon>
        <taxon>Crustacea</taxon>
        <taxon>Multicrustacea</taxon>
        <taxon>Malacostraca</taxon>
        <taxon>Eumalacostraca</taxon>
        <taxon>Peracarida</taxon>
        <taxon>Isopoda</taxon>
        <taxon>Oniscidea</taxon>
        <taxon>Crinocheta</taxon>
        <taxon>Armadillidiidae</taxon>
        <taxon>Armadillidium</taxon>
    </lineage>
</organism>
<sequence length="150" mass="17489">MFVSIPHKGLVILVTLVCLTLYNRICAYQVRGMKSDVLCGDIRFTVQCICNELGYFPTERLSKPCPWPNREKRSAPEDEFAFQDYEEKDYFHPRALSIPSEIENGNEKESDALSILSRGKREIAFYQECCNIRTEHKCNKTTVSLYCRRY</sequence>
<dbReference type="EMBL" id="SEYY01020761">
    <property type="protein sequence ID" value="KAB7497038.1"/>
    <property type="molecule type" value="Genomic_DNA"/>
</dbReference>